<proteinExistence type="inferred from homology"/>
<comment type="similarity">
    <text evidence="2">Belongs to the CarA family.</text>
</comment>
<feature type="domain" description="Glutamine amidotransferase" evidence="6">
    <location>
        <begin position="9"/>
        <end position="184"/>
    </location>
</feature>
<evidence type="ECO:0000256" key="5">
    <source>
        <dbReference type="ARBA" id="ARBA00048816"/>
    </source>
</evidence>
<dbReference type="Pfam" id="PF00117">
    <property type="entry name" value="GATase"/>
    <property type="match status" value="1"/>
</dbReference>
<reference evidence="7" key="1">
    <citation type="journal article" date="2015" name="Nature">
        <title>Complex archaea that bridge the gap between prokaryotes and eukaryotes.</title>
        <authorList>
            <person name="Spang A."/>
            <person name="Saw J.H."/>
            <person name="Jorgensen S.L."/>
            <person name="Zaremba-Niedzwiedzka K."/>
            <person name="Martijn J."/>
            <person name="Lind A.E."/>
            <person name="van Eijk R."/>
            <person name="Schleper C."/>
            <person name="Guy L."/>
            <person name="Ettema T.J."/>
        </authorList>
    </citation>
    <scope>NUCLEOTIDE SEQUENCE</scope>
</reference>
<name>A0A0F8XIL3_9ZZZZ</name>
<dbReference type="InterPro" id="IPR017926">
    <property type="entry name" value="GATASE"/>
</dbReference>
<comment type="caution">
    <text evidence="7">The sequence shown here is derived from an EMBL/GenBank/DDBJ whole genome shotgun (WGS) entry which is preliminary data.</text>
</comment>
<dbReference type="PANTHER" id="PTHR43418:SF7">
    <property type="entry name" value="CARBAMOYL-PHOSPHATE SYNTHASE SMALL CHAIN"/>
    <property type="match status" value="1"/>
</dbReference>
<evidence type="ECO:0000256" key="4">
    <source>
        <dbReference type="ARBA" id="ARBA00022962"/>
    </source>
</evidence>
<dbReference type="InterPro" id="IPR035686">
    <property type="entry name" value="CPSase_GATase1"/>
</dbReference>
<accession>A0A0F8XIL3</accession>
<dbReference type="PRINTS" id="PR00096">
    <property type="entry name" value="GATASE"/>
</dbReference>
<evidence type="ECO:0000259" key="6">
    <source>
        <dbReference type="Pfam" id="PF00117"/>
    </source>
</evidence>
<comment type="catalytic activity">
    <reaction evidence="5">
        <text>hydrogencarbonate + L-glutamine + 2 ATP + H2O = carbamoyl phosphate + L-glutamate + 2 ADP + phosphate + 2 H(+)</text>
        <dbReference type="Rhea" id="RHEA:18633"/>
        <dbReference type="ChEBI" id="CHEBI:15377"/>
        <dbReference type="ChEBI" id="CHEBI:15378"/>
        <dbReference type="ChEBI" id="CHEBI:17544"/>
        <dbReference type="ChEBI" id="CHEBI:29985"/>
        <dbReference type="ChEBI" id="CHEBI:30616"/>
        <dbReference type="ChEBI" id="CHEBI:43474"/>
        <dbReference type="ChEBI" id="CHEBI:58228"/>
        <dbReference type="ChEBI" id="CHEBI:58359"/>
        <dbReference type="ChEBI" id="CHEBI:456216"/>
        <dbReference type="EC" id="6.3.5.5"/>
    </reaction>
</comment>
<dbReference type="InterPro" id="IPR050472">
    <property type="entry name" value="Anth_synth/Amidotransfase"/>
</dbReference>
<dbReference type="CDD" id="cd01744">
    <property type="entry name" value="GATase1_CPSase"/>
    <property type="match status" value="1"/>
</dbReference>
<feature type="non-terminal residue" evidence="7">
    <location>
        <position position="1"/>
    </location>
</feature>
<dbReference type="InterPro" id="IPR029062">
    <property type="entry name" value="Class_I_gatase-like"/>
</dbReference>
<keyword evidence="4" id="KW-0315">Glutamine amidotransferase</keyword>
<gene>
    <name evidence="7" type="ORF">LCGC14_2939120</name>
</gene>
<evidence type="ECO:0000256" key="1">
    <source>
        <dbReference type="ARBA" id="ARBA00005077"/>
    </source>
</evidence>
<dbReference type="EMBL" id="LAZR01058902">
    <property type="protein sequence ID" value="KKK68932.1"/>
    <property type="molecule type" value="Genomic_DNA"/>
</dbReference>
<dbReference type="PANTHER" id="PTHR43418">
    <property type="entry name" value="MULTIFUNCTIONAL TRYPTOPHAN BIOSYNTHESIS PROTEIN-RELATED"/>
    <property type="match status" value="1"/>
</dbReference>
<protein>
    <recommendedName>
        <fullName evidence="3">carbamoyl-phosphate synthase (glutamine-hydrolyzing)</fullName>
        <ecNumber evidence="3">6.3.5.5</ecNumber>
    </recommendedName>
</protein>
<dbReference type="AlphaFoldDB" id="A0A0F8XIL3"/>
<dbReference type="GO" id="GO:0004088">
    <property type="term" value="F:carbamoyl-phosphate synthase (glutamine-hydrolyzing) activity"/>
    <property type="evidence" value="ECO:0007669"/>
    <property type="project" value="UniProtKB-EC"/>
</dbReference>
<sequence>KRDIYFLTSKQNILRHLYSVGFDVHVVPASTPAQAVMEMKPDGIMFSNGPGDPEAVTPAIVAAKAIVNRKGGPPCPVMGICLGHQILGLALGGQTYKLKFGHHGGNHPVKDLSDGRVHITAQNHGYAIDPDGLRGGLEVSQVHLNDGTVEGLHHRSEPLLSIQYHSEASPGPLDNVYVFDRFLQMIEEAA</sequence>
<organism evidence="7">
    <name type="scientific">marine sediment metagenome</name>
    <dbReference type="NCBI Taxonomy" id="412755"/>
    <lineage>
        <taxon>unclassified sequences</taxon>
        <taxon>metagenomes</taxon>
        <taxon>ecological metagenomes</taxon>
    </lineage>
</organism>
<dbReference type="PRINTS" id="PR00099">
    <property type="entry name" value="CPSGATASE"/>
</dbReference>
<dbReference type="PROSITE" id="PS51273">
    <property type="entry name" value="GATASE_TYPE_1"/>
    <property type="match status" value="1"/>
</dbReference>
<evidence type="ECO:0000256" key="2">
    <source>
        <dbReference type="ARBA" id="ARBA00007800"/>
    </source>
</evidence>
<dbReference type="Gene3D" id="3.40.50.880">
    <property type="match status" value="1"/>
</dbReference>
<evidence type="ECO:0000313" key="7">
    <source>
        <dbReference type="EMBL" id="KKK68932.1"/>
    </source>
</evidence>
<dbReference type="SUPFAM" id="SSF52317">
    <property type="entry name" value="Class I glutamine amidotransferase-like"/>
    <property type="match status" value="1"/>
</dbReference>
<comment type="pathway">
    <text evidence="1">Amino-acid biosynthesis; L-arginine biosynthesis; carbamoyl phosphate from bicarbonate: step 1/1.</text>
</comment>
<dbReference type="EC" id="6.3.5.5" evidence="3"/>
<evidence type="ECO:0000256" key="3">
    <source>
        <dbReference type="ARBA" id="ARBA00012738"/>
    </source>
</evidence>